<dbReference type="AlphaFoldDB" id="A0A427BEC4"/>
<organism evidence="1 2">
    <name type="scientific">Empedobacter falsenii</name>
    <dbReference type="NCBI Taxonomy" id="343874"/>
    <lineage>
        <taxon>Bacteria</taxon>
        <taxon>Pseudomonadati</taxon>
        <taxon>Bacteroidota</taxon>
        <taxon>Flavobacteriia</taxon>
        <taxon>Flavobacteriales</taxon>
        <taxon>Weeksellaceae</taxon>
        <taxon>Empedobacter</taxon>
    </lineage>
</organism>
<evidence type="ECO:0000313" key="1">
    <source>
        <dbReference type="EMBL" id="RRT87371.1"/>
    </source>
</evidence>
<proteinExistence type="predicted"/>
<sequence>MKYIYVFAFSLFTFSCNNKEKEFQYYYIETYEELSLLGDRTYIETSKPDTIFEISDSSAYLEAFEKFTLSKKINKDMKEALGRVYKKPLSFQLLDEVGNDITYTTFFDKKDSIENEIEKSIFSKKNSLRRN</sequence>
<name>A0A427BEC4_9FLAO</name>
<gene>
    <name evidence="1" type="ORF">EGI89_14985</name>
</gene>
<dbReference type="Proteomes" id="UP000267844">
    <property type="component" value="Unassembled WGS sequence"/>
</dbReference>
<protein>
    <recommendedName>
        <fullName evidence="3">Lipoprotein</fullName>
    </recommendedName>
</protein>
<reference evidence="1 2" key="1">
    <citation type="submission" date="2018-10" db="EMBL/GenBank/DDBJ databases">
        <title>Transmission dynamics of multidrug resistant bacteria on intensive care unit surfaces.</title>
        <authorList>
            <person name="D'Souza A.W."/>
            <person name="Potter R.F."/>
            <person name="Wallace M."/>
            <person name="Shupe A."/>
            <person name="Patel S."/>
            <person name="Sun S."/>
            <person name="Gul D."/>
            <person name="Kwon J.H."/>
            <person name="Andleeb S."/>
            <person name="Burnham C.-A.D."/>
            <person name="Dantas G."/>
        </authorList>
    </citation>
    <scope>NUCLEOTIDE SEQUENCE [LARGE SCALE GENOMIC DNA]</scope>
    <source>
        <strain evidence="1 2">WF_348</strain>
    </source>
</reference>
<dbReference type="EMBL" id="RHPO01000059">
    <property type="protein sequence ID" value="RRT87371.1"/>
    <property type="molecule type" value="Genomic_DNA"/>
</dbReference>
<dbReference type="RefSeq" id="WP_125350797.1">
    <property type="nucleotide sequence ID" value="NZ_RHPN01000061.1"/>
</dbReference>
<evidence type="ECO:0000313" key="2">
    <source>
        <dbReference type="Proteomes" id="UP000267844"/>
    </source>
</evidence>
<evidence type="ECO:0008006" key="3">
    <source>
        <dbReference type="Google" id="ProtNLM"/>
    </source>
</evidence>
<dbReference type="PROSITE" id="PS51257">
    <property type="entry name" value="PROKAR_LIPOPROTEIN"/>
    <property type="match status" value="1"/>
</dbReference>
<accession>A0A427BEC4</accession>
<comment type="caution">
    <text evidence="1">The sequence shown here is derived from an EMBL/GenBank/DDBJ whole genome shotgun (WGS) entry which is preliminary data.</text>
</comment>